<proteinExistence type="predicted"/>
<evidence type="ECO:0000313" key="4">
    <source>
        <dbReference type="Proteomes" id="UP000886822"/>
    </source>
</evidence>
<dbReference type="Pfam" id="PF13731">
    <property type="entry name" value="WxL"/>
    <property type="match status" value="1"/>
</dbReference>
<comment type="caution">
    <text evidence="3">The sequence shown here is derived from an EMBL/GenBank/DDBJ whole genome shotgun (WGS) entry which is preliminary data.</text>
</comment>
<reference evidence="3" key="2">
    <citation type="submission" date="2021-04" db="EMBL/GenBank/DDBJ databases">
        <authorList>
            <person name="Gilroy R."/>
        </authorList>
    </citation>
    <scope>NUCLEOTIDE SEQUENCE</scope>
    <source>
        <strain evidence="3">CHK173-259</strain>
    </source>
</reference>
<dbReference type="EMBL" id="DXGJ01000060">
    <property type="protein sequence ID" value="HIW72451.1"/>
    <property type="molecule type" value="Genomic_DNA"/>
</dbReference>
<dbReference type="AlphaFoldDB" id="A0A9D1QT56"/>
<evidence type="ECO:0000313" key="3">
    <source>
        <dbReference type="EMBL" id="HIW72451.1"/>
    </source>
</evidence>
<dbReference type="Proteomes" id="UP000886822">
    <property type="component" value="Unassembled WGS sequence"/>
</dbReference>
<sequence length="206" mass="21050">MNKFKKAFSLSLTTLLLASGTPLMANAETTDAGGNKTSDATVDIDASDGALTLDAVPNFDFGTASAKDLLTGATLDLTTTASTNNLQITDTRGNGNQAWTVTADLTKPFTSTDSTTLANATLKLASEAGTTDSVQDYTQTDSATLSGNGAQPVVEKASAFAGTSRYAFTSTSASGHAAAQLILPATPKFKAGTYTGEVTWTLASVQ</sequence>
<feature type="domain" description="WxL" evidence="2">
    <location>
        <begin position="45"/>
        <end position="204"/>
    </location>
</feature>
<gene>
    <name evidence="3" type="ORF">H9875_07495</name>
</gene>
<organism evidence="3 4">
    <name type="scientific">Candidatus Levilactobacillus faecigallinarum</name>
    <dbReference type="NCBI Taxonomy" id="2838638"/>
    <lineage>
        <taxon>Bacteria</taxon>
        <taxon>Bacillati</taxon>
        <taxon>Bacillota</taxon>
        <taxon>Bacilli</taxon>
        <taxon>Lactobacillales</taxon>
        <taxon>Lactobacillaceae</taxon>
        <taxon>Levilactobacillus</taxon>
    </lineage>
</organism>
<name>A0A9D1QT56_9LACO</name>
<evidence type="ECO:0000256" key="1">
    <source>
        <dbReference type="SAM" id="SignalP"/>
    </source>
</evidence>
<evidence type="ECO:0000259" key="2">
    <source>
        <dbReference type="Pfam" id="PF13731"/>
    </source>
</evidence>
<feature type="signal peptide" evidence="1">
    <location>
        <begin position="1"/>
        <end position="27"/>
    </location>
</feature>
<protein>
    <submittedName>
        <fullName evidence="3">WxL domain-containing protein</fullName>
    </submittedName>
</protein>
<feature type="chain" id="PRO_5038767036" evidence="1">
    <location>
        <begin position="28"/>
        <end position="206"/>
    </location>
</feature>
<reference evidence="3" key="1">
    <citation type="journal article" date="2021" name="PeerJ">
        <title>Extensive microbial diversity within the chicken gut microbiome revealed by metagenomics and culture.</title>
        <authorList>
            <person name="Gilroy R."/>
            <person name="Ravi A."/>
            <person name="Getino M."/>
            <person name="Pursley I."/>
            <person name="Horton D.L."/>
            <person name="Alikhan N.F."/>
            <person name="Baker D."/>
            <person name="Gharbi K."/>
            <person name="Hall N."/>
            <person name="Watson M."/>
            <person name="Adriaenssens E.M."/>
            <person name="Foster-Nyarko E."/>
            <person name="Jarju S."/>
            <person name="Secka A."/>
            <person name="Antonio M."/>
            <person name="Oren A."/>
            <person name="Chaudhuri R.R."/>
            <person name="La Ragione R."/>
            <person name="Hildebrand F."/>
            <person name="Pallen M.J."/>
        </authorList>
    </citation>
    <scope>NUCLEOTIDE SEQUENCE</scope>
    <source>
        <strain evidence="3">CHK173-259</strain>
    </source>
</reference>
<dbReference type="InterPro" id="IPR027994">
    <property type="entry name" value="WxL_dom"/>
</dbReference>
<accession>A0A9D1QT56</accession>
<keyword evidence="1" id="KW-0732">Signal</keyword>